<dbReference type="Pfam" id="PF08843">
    <property type="entry name" value="AbiEii"/>
    <property type="match status" value="1"/>
</dbReference>
<proteinExistence type="predicted"/>
<dbReference type="Proteomes" id="UP000661077">
    <property type="component" value="Unassembled WGS sequence"/>
</dbReference>
<evidence type="ECO:0000313" key="1">
    <source>
        <dbReference type="EMBL" id="MBM0103609.1"/>
    </source>
</evidence>
<sequence length="107" mass="11783">MSGKKNVVASVLARLRNTSKSSGAPFQQVLQQYAIERFLYRVSKSKHAQSVVLKGALLLKTIGIPRARPTMDIDMLRRGKADRASLIALVKDCATLDVEADGLIFLR</sequence>
<dbReference type="RefSeq" id="WP_203165571.1">
    <property type="nucleotide sequence ID" value="NZ_JAEVLS010000001.1"/>
</dbReference>
<gene>
    <name evidence="1" type="ORF">JM946_02590</name>
</gene>
<keyword evidence="1" id="KW-0808">Transferase</keyword>
<name>A0ABS1WRK5_9GAMM</name>
<reference evidence="1 2" key="1">
    <citation type="journal article" date="2021" name="Int. J. Syst. Evol. Microbiol.">
        <title>Steroidobacter gossypii sp. nov., isolated from soil of cotton cropping field.</title>
        <authorList>
            <person name="Huang R."/>
            <person name="Yang S."/>
            <person name="Zhen C."/>
            <person name="Liu W."/>
        </authorList>
    </citation>
    <scope>NUCLEOTIDE SEQUENCE [LARGE SCALE GENOMIC DNA]</scope>
    <source>
        <strain evidence="1 2">S1-65</strain>
    </source>
</reference>
<keyword evidence="2" id="KW-1185">Reference proteome</keyword>
<accession>A0ABS1WRK5</accession>
<organism evidence="1 2">
    <name type="scientific">Steroidobacter gossypii</name>
    <dbReference type="NCBI Taxonomy" id="2805490"/>
    <lineage>
        <taxon>Bacteria</taxon>
        <taxon>Pseudomonadati</taxon>
        <taxon>Pseudomonadota</taxon>
        <taxon>Gammaproteobacteria</taxon>
        <taxon>Steroidobacterales</taxon>
        <taxon>Steroidobacteraceae</taxon>
        <taxon>Steroidobacter</taxon>
    </lineage>
</organism>
<dbReference type="GO" id="GO:0016740">
    <property type="term" value="F:transferase activity"/>
    <property type="evidence" value="ECO:0007669"/>
    <property type="project" value="UniProtKB-KW"/>
</dbReference>
<protein>
    <submittedName>
        <fullName evidence="1">Nucleotidyl transferase AbiEii/AbiGii toxin family protein</fullName>
    </submittedName>
</protein>
<dbReference type="EMBL" id="JAEVLS010000001">
    <property type="protein sequence ID" value="MBM0103609.1"/>
    <property type="molecule type" value="Genomic_DNA"/>
</dbReference>
<dbReference type="InterPro" id="IPR014942">
    <property type="entry name" value="AbiEii"/>
</dbReference>
<evidence type="ECO:0000313" key="2">
    <source>
        <dbReference type="Proteomes" id="UP000661077"/>
    </source>
</evidence>
<comment type="caution">
    <text evidence="1">The sequence shown here is derived from an EMBL/GenBank/DDBJ whole genome shotgun (WGS) entry which is preliminary data.</text>
</comment>